<dbReference type="AlphaFoldDB" id="A0A422ZBX4"/>
<gene>
    <name evidence="1" type="ORF">BL124_00030245</name>
</gene>
<accession>A0A422ZBX4</accession>
<dbReference type="Proteomes" id="UP000283322">
    <property type="component" value="Unassembled WGS sequence"/>
</dbReference>
<proteinExistence type="predicted"/>
<dbReference type="Pfam" id="PF05766">
    <property type="entry name" value="NinG"/>
    <property type="match status" value="1"/>
</dbReference>
<dbReference type="InterPro" id="IPR008713">
    <property type="entry name" value="Phage_lambda_NinG"/>
</dbReference>
<sequence>MGISPGDETVKKPAPAKVKTYKPKKCASCGETFTPARNLQKVCGPLCAIAHNRALKQKKLEAEQKDKLKMRKKALLTRGDYIKKAQSAFNAFIRERDEGKPCPSCGTYHPPMIFGGQWDCGHFMGVGARPELRFEEKNAYRQCKACNGGSGRFAAKNATVHARYRETLIEWYGLPLVEWLEGPHEAKHYSKEDLENIAAKYRRKTRELKKQRAA</sequence>
<comment type="caution">
    <text evidence="1">The sequence shown here is derived from an EMBL/GenBank/DDBJ whole genome shotgun (WGS) entry which is preliminary data.</text>
</comment>
<name>A0A422ZBX4_KLEPN</name>
<dbReference type="RefSeq" id="WP_050486031.1">
    <property type="nucleotide sequence ID" value="NZ_AP022527.1"/>
</dbReference>
<reference evidence="1 2" key="1">
    <citation type="submission" date="2018-10" db="EMBL/GenBank/DDBJ databases">
        <authorList>
            <person name="Vanduin D."/>
            <person name="Fouts D."/>
            <person name="Wright M."/>
            <person name="Sutton G."/>
            <person name="Nguyen K."/>
            <person name="Kreiswirth B."/>
            <person name="Chen L."/>
            <person name="Rojas L."/>
            <person name="Hujer A."/>
            <person name="Hujer K."/>
            <person name="Bonomo R."/>
            <person name="Adams M."/>
        </authorList>
    </citation>
    <scope>NUCLEOTIDE SEQUENCE [LARGE SCALE GENOMIC DNA]</scope>
    <source>
        <strain evidence="1 2">CRK0165</strain>
    </source>
</reference>
<protein>
    <submittedName>
        <fullName evidence="1">NinG family protein</fullName>
    </submittedName>
</protein>
<organism evidence="1 2">
    <name type="scientific">Klebsiella pneumoniae</name>
    <dbReference type="NCBI Taxonomy" id="573"/>
    <lineage>
        <taxon>Bacteria</taxon>
        <taxon>Pseudomonadati</taxon>
        <taxon>Pseudomonadota</taxon>
        <taxon>Gammaproteobacteria</taxon>
        <taxon>Enterobacterales</taxon>
        <taxon>Enterobacteriaceae</taxon>
        <taxon>Klebsiella/Raoultella group</taxon>
        <taxon>Klebsiella</taxon>
        <taxon>Klebsiella pneumoniae complex</taxon>
    </lineage>
</organism>
<dbReference type="EMBL" id="MPYG04000233">
    <property type="protein sequence ID" value="ROG86095.1"/>
    <property type="molecule type" value="Genomic_DNA"/>
</dbReference>
<evidence type="ECO:0000313" key="1">
    <source>
        <dbReference type="EMBL" id="ROG86095.1"/>
    </source>
</evidence>
<evidence type="ECO:0000313" key="2">
    <source>
        <dbReference type="Proteomes" id="UP000283322"/>
    </source>
</evidence>